<dbReference type="EMBL" id="JAGTJR010000008">
    <property type="protein sequence ID" value="KAH7055625.1"/>
    <property type="molecule type" value="Genomic_DNA"/>
</dbReference>
<reference evidence="2 3" key="1">
    <citation type="journal article" date="2021" name="Nat. Commun.">
        <title>Genetic determinants of endophytism in the Arabidopsis root mycobiome.</title>
        <authorList>
            <person name="Mesny F."/>
            <person name="Miyauchi S."/>
            <person name="Thiergart T."/>
            <person name="Pickel B."/>
            <person name="Atanasova L."/>
            <person name="Karlsson M."/>
            <person name="Huettel B."/>
            <person name="Barry K.W."/>
            <person name="Haridas S."/>
            <person name="Chen C."/>
            <person name="Bauer D."/>
            <person name="Andreopoulos W."/>
            <person name="Pangilinan J."/>
            <person name="LaButti K."/>
            <person name="Riley R."/>
            <person name="Lipzen A."/>
            <person name="Clum A."/>
            <person name="Drula E."/>
            <person name="Henrissat B."/>
            <person name="Kohler A."/>
            <person name="Grigoriev I.V."/>
            <person name="Martin F.M."/>
            <person name="Hacquard S."/>
        </authorList>
    </citation>
    <scope>NUCLEOTIDE SEQUENCE [LARGE SCALE GENOMIC DNA]</scope>
    <source>
        <strain evidence="2 3">MPI-SDFR-AT-0080</strain>
    </source>
</reference>
<protein>
    <submittedName>
        <fullName evidence="2">Uncharacterized protein</fullName>
    </submittedName>
</protein>
<keyword evidence="3" id="KW-1185">Reference proteome</keyword>
<comment type="caution">
    <text evidence="2">The sequence shown here is derived from an EMBL/GenBank/DDBJ whole genome shotgun (WGS) entry which is preliminary data.</text>
</comment>
<accession>A0ABQ8GGP8</accession>
<organism evidence="2 3">
    <name type="scientific">Macrophomina phaseolina</name>
    <dbReference type="NCBI Taxonomy" id="35725"/>
    <lineage>
        <taxon>Eukaryota</taxon>
        <taxon>Fungi</taxon>
        <taxon>Dikarya</taxon>
        <taxon>Ascomycota</taxon>
        <taxon>Pezizomycotina</taxon>
        <taxon>Dothideomycetes</taxon>
        <taxon>Dothideomycetes incertae sedis</taxon>
        <taxon>Botryosphaeriales</taxon>
        <taxon>Botryosphaeriaceae</taxon>
        <taxon>Macrophomina</taxon>
    </lineage>
</organism>
<feature type="signal peptide" evidence="1">
    <location>
        <begin position="1"/>
        <end position="18"/>
    </location>
</feature>
<sequence>MLSAQAILLFGTACVANRAPCPHGRGSLASPEHTSRRLFGQTPAGRFALATNAPGEGDGGKKRPRPGLRRPCLERCRSCDALEKRAYLFQMRLGLPFLPQRPRPEQALFVKGEKRDDCAARPCQLCRFCDRCVFARPRLLRRDGSIACSPPASRVAEYTQPIRVVDESDKKPEHGSASFISLRGMGRVPSANRDHWMLPTSPIGPAFGCEESEQSGVTAAKKLIRGARASVEQRWVEMTTTLMLMPDSSPWFE</sequence>
<evidence type="ECO:0000313" key="2">
    <source>
        <dbReference type="EMBL" id="KAH7055625.1"/>
    </source>
</evidence>
<dbReference type="Proteomes" id="UP000774617">
    <property type="component" value="Unassembled WGS sequence"/>
</dbReference>
<keyword evidence="1" id="KW-0732">Signal</keyword>
<evidence type="ECO:0000256" key="1">
    <source>
        <dbReference type="SAM" id="SignalP"/>
    </source>
</evidence>
<gene>
    <name evidence="2" type="ORF">B0J12DRAFT_697429</name>
</gene>
<evidence type="ECO:0000313" key="3">
    <source>
        <dbReference type="Proteomes" id="UP000774617"/>
    </source>
</evidence>
<proteinExistence type="predicted"/>
<feature type="chain" id="PRO_5047051355" evidence="1">
    <location>
        <begin position="19"/>
        <end position="253"/>
    </location>
</feature>
<name>A0ABQ8GGP8_9PEZI</name>